<evidence type="ECO:0000313" key="2">
    <source>
        <dbReference type="Proteomes" id="UP001557485"/>
    </source>
</evidence>
<comment type="caution">
    <text evidence="1">The sequence shown here is derived from an EMBL/GenBank/DDBJ whole genome shotgun (WGS) entry which is preliminary data.</text>
</comment>
<proteinExistence type="predicted"/>
<evidence type="ECO:0008006" key="3">
    <source>
        <dbReference type="Google" id="ProtNLM"/>
    </source>
</evidence>
<dbReference type="Proteomes" id="UP001557485">
    <property type="component" value="Unassembled WGS sequence"/>
</dbReference>
<dbReference type="RefSeq" id="WP_368381377.1">
    <property type="nucleotide sequence ID" value="NZ_JBFRYA010000007.1"/>
</dbReference>
<organism evidence="1 2">
    <name type="scientific">Zhongshania guokunii</name>
    <dbReference type="NCBI Taxonomy" id="641783"/>
    <lineage>
        <taxon>Bacteria</taxon>
        <taxon>Pseudomonadati</taxon>
        <taxon>Pseudomonadota</taxon>
        <taxon>Gammaproteobacteria</taxon>
        <taxon>Cellvibrionales</taxon>
        <taxon>Spongiibacteraceae</taxon>
        <taxon>Zhongshania</taxon>
    </lineage>
</organism>
<sequence>MTDNTTEATPITAIFKMVYLAALEVFMARNDVRYYLNGICVKPCSEGGVLLTATDGAHLLMIRDKSGFASREFIIPNMSHVLKICKPAQSKKSKILSDTPSAIVIDDNRLNIVTESFCKIERAENELGEYQDHLHSAWPFKEIDGKYPDIERILPRETPNIKKATPDPAVQINSKYLADIHKAMSRLCPKTKYVTTIAQRGKYDPLVVVIGAPDIEAFAIIMPMRYDETENCAVPNWAYNSPSPEATKETAAAA</sequence>
<keyword evidence="2" id="KW-1185">Reference proteome</keyword>
<evidence type="ECO:0000313" key="1">
    <source>
        <dbReference type="EMBL" id="MEX1669109.1"/>
    </source>
</evidence>
<accession>A0ABV3U574</accession>
<dbReference type="Gene3D" id="3.10.150.10">
    <property type="entry name" value="DNA Polymerase III, subunit A, domain 2"/>
    <property type="match status" value="1"/>
</dbReference>
<protein>
    <recommendedName>
        <fullName evidence="3">DNA polymerase III beta subunit-like protein</fullName>
    </recommendedName>
</protein>
<gene>
    <name evidence="1" type="ORF">AB4876_09310</name>
</gene>
<reference evidence="1 2" key="1">
    <citation type="journal article" date="2011" name="Int. J. Syst. Evol. Microbiol.">
        <title>Zhongshania antarctica gen. nov., sp. nov. and Zhongshania guokunii sp. nov., gammaproteobacteria respectively isolated from coastal attached (fast) ice and surface seawater of the Antarctic.</title>
        <authorList>
            <person name="Li H.J."/>
            <person name="Zhang X.Y."/>
            <person name="Chen C.X."/>
            <person name="Zhang Y.J."/>
            <person name="Gao Z.M."/>
            <person name="Yu Y."/>
            <person name="Chen X.L."/>
            <person name="Chen B."/>
            <person name="Zhang Y.Z."/>
        </authorList>
    </citation>
    <scope>NUCLEOTIDE SEQUENCE [LARGE SCALE GENOMIC DNA]</scope>
    <source>
        <strain evidence="1 2">ZS6-22T</strain>
    </source>
</reference>
<dbReference type="EMBL" id="JBFRYA010000007">
    <property type="protein sequence ID" value="MEX1669109.1"/>
    <property type="molecule type" value="Genomic_DNA"/>
</dbReference>
<name>A0ABV3U574_9GAMM</name>